<dbReference type="Gene3D" id="3.20.20.140">
    <property type="entry name" value="Metal-dependent hydrolases"/>
    <property type="match status" value="1"/>
</dbReference>
<proteinExistence type="predicted"/>
<keyword evidence="2" id="KW-0808">Transferase</keyword>
<dbReference type="EC" id="2.7.7.7" evidence="1"/>
<dbReference type="InterPro" id="IPR029460">
    <property type="entry name" value="DNAPol_HHH"/>
</dbReference>
<feature type="compositionally biased region" description="Basic residues" evidence="7">
    <location>
        <begin position="131"/>
        <end position="140"/>
    </location>
</feature>
<name>A0AAV9IZ17_CYACA</name>
<dbReference type="Gene3D" id="1.10.10.1600">
    <property type="entry name" value="Bacterial DNA polymerase III alpha subunit, thumb domain"/>
    <property type="match status" value="1"/>
</dbReference>
<dbReference type="Gene3D" id="1.10.150.870">
    <property type="match status" value="1"/>
</dbReference>
<keyword evidence="5" id="KW-0239">DNA-directed DNA polymerase</keyword>
<comment type="catalytic activity">
    <reaction evidence="6">
        <text>DNA(n) + a 2'-deoxyribonucleoside 5'-triphosphate = DNA(n+1) + diphosphate</text>
        <dbReference type="Rhea" id="RHEA:22508"/>
        <dbReference type="Rhea" id="RHEA-COMP:17339"/>
        <dbReference type="Rhea" id="RHEA-COMP:17340"/>
        <dbReference type="ChEBI" id="CHEBI:33019"/>
        <dbReference type="ChEBI" id="CHEBI:61560"/>
        <dbReference type="ChEBI" id="CHEBI:173112"/>
        <dbReference type="EC" id="2.7.7.7"/>
    </reaction>
</comment>
<dbReference type="SUPFAM" id="SSF89550">
    <property type="entry name" value="PHP domain-like"/>
    <property type="match status" value="1"/>
</dbReference>
<dbReference type="SMART" id="SM00481">
    <property type="entry name" value="POLIIIAc"/>
    <property type="match status" value="1"/>
</dbReference>
<dbReference type="InterPro" id="IPR003141">
    <property type="entry name" value="Pol/His_phosphatase_N"/>
</dbReference>
<dbReference type="CDD" id="cd12113">
    <property type="entry name" value="PHP_PolIIIA_DnaE3"/>
    <property type="match status" value="1"/>
</dbReference>
<feature type="compositionally biased region" description="Polar residues" evidence="7">
    <location>
        <begin position="217"/>
        <end position="228"/>
    </location>
</feature>
<dbReference type="Pfam" id="PF17657">
    <property type="entry name" value="DNA_pol3_finger"/>
    <property type="match status" value="1"/>
</dbReference>
<evidence type="ECO:0000259" key="8">
    <source>
        <dbReference type="SMART" id="SM00481"/>
    </source>
</evidence>
<evidence type="ECO:0000256" key="1">
    <source>
        <dbReference type="ARBA" id="ARBA00012417"/>
    </source>
</evidence>
<dbReference type="PANTHER" id="PTHR32294">
    <property type="entry name" value="DNA POLYMERASE III SUBUNIT ALPHA"/>
    <property type="match status" value="1"/>
</dbReference>
<dbReference type="InterPro" id="IPR016195">
    <property type="entry name" value="Pol/histidinol_Pase-like"/>
</dbReference>
<dbReference type="EMBL" id="JANCYW010000013">
    <property type="protein sequence ID" value="KAK4537552.1"/>
    <property type="molecule type" value="Genomic_DNA"/>
</dbReference>
<keyword evidence="3" id="KW-0548">Nucleotidyltransferase</keyword>
<dbReference type="InterPro" id="IPR004013">
    <property type="entry name" value="PHP_dom"/>
</dbReference>
<evidence type="ECO:0000313" key="9">
    <source>
        <dbReference type="EMBL" id="KAK4537552.1"/>
    </source>
</evidence>
<dbReference type="Pfam" id="PF14579">
    <property type="entry name" value="HHH_6"/>
    <property type="match status" value="1"/>
</dbReference>
<dbReference type="Pfam" id="PF02811">
    <property type="entry name" value="PHP"/>
    <property type="match status" value="1"/>
</dbReference>
<evidence type="ECO:0000256" key="4">
    <source>
        <dbReference type="ARBA" id="ARBA00022705"/>
    </source>
</evidence>
<evidence type="ECO:0000256" key="5">
    <source>
        <dbReference type="ARBA" id="ARBA00022932"/>
    </source>
</evidence>
<evidence type="ECO:0000256" key="2">
    <source>
        <dbReference type="ARBA" id="ARBA00022679"/>
    </source>
</evidence>
<dbReference type="InterPro" id="IPR041931">
    <property type="entry name" value="DNA_pol3_alpha_thumb_dom"/>
</dbReference>
<gene>
    <name evidence="9" type="ORF">CDCA_CDCA13G3577</name>
</gene>
<dbReference type="GO" id="GO:0006260">
    <property type="term" value="P:DNA replication"/>
    <property type="evidence" value="ECO:0007669"/>
    <property type="project" value="UniProtKB-KW"/>
</dbReference>
<dbReference type="InterPro" id="IPR040982">
    <property type="entry name" value="DNA_pol3_finger"/>
</dbReference>
<keyword evidence="10" id="KW-1185">Reference proteome</keyword>
<feature type="region of interest" description="Disordered" evidence="7">
    <location>
        <begin position="1610"/>
        <end position="1637"/>
    </location>
</feature>
<dbReference type="Pfam" id="PF07733">
    <property type="entry name" value="DNA_pol3_alpha"/>
    <property type="match status" value="1"/>
</dbReference>
<dbReference type="NCBIfam" id="TIGR00594">
    <property type="entry name" value="polc"/>
    <property type="match status" value="1"/>
</dbReference>
<dbReference type="NCBIfam" id="NF004226">
    <property type="entry name" value="PRK05673.1"/>
    <property type="match status" value="1"/>
</dbReference>
<protein>
    <recommendedName>
        <fullName evidence="1">DNA-directed DNA polymerase</fullName>
        <ecNumber evidence="1">2.7.7.7</ecNumber>
    </recommendedName>
</protein>
<keyword evidence="4" id="KW-0235">DNA replication</keyword>
<sequence>MAFCLVPALSQRRAWHFRGVARRVVRGRARLWCLAEGSDAGARLPDADGGSGDAPAPGRRRRRGHPPTAAAAIGVGDGETVQPKSETDEPGVPQRRRGRRAATPAVDADRSVGDVSASRTSEDEEKQTSPRQRRRRRRQTGRVEATATDATPSESDTGVASSDDATSGAIPQDRDAATTEAPKELTRRRVGRRKVASEVSPTSNTPSTPPVEAQPIVSATPTSATTQRLVPEPPPASQEAVTSTIPIPTKEAVPPTGPRGPPTAYAPLHVHSDFSLLDGASHLKDLVARAVELGCPGLALTDHGVLYGAMELLRETKEINERTGSQLVPIIGNEMYCMNADVAVDQHVASPAMRLRKYHLIVLAKNMQGYRNLVRLTTLSHLYGVQGRGILKRPCVHKGWLAEHREGLIVTSACLGGEIPQALLANDYDLARRVATWFRDTFGDDFYLELQDHAHPEDRVVNAGLARLADELGIKLVATNDSHFTWKTDADAHDALICIQTAKRVSDKNRMRYSGQEYFKTVEEMRALFRDHLQPEVVDEALHNTAEVARKVQPLYELLTGSEASIPTYTPVPPGQSVDQLLRDTAVRGLERVRHIEYTDAYRERLEHELRIISDLGFASYFLIVHDYIAFARGEHIPVGPGRGSAAGSLVAYALRITDVDPIEHGLLFERFLNPERRSMPDIDTDFSVDGRERVIDYVAGKYGRTCVAQIITFNRLTSRAVLRDVARVMGIPLQDADYMSKLIPVTRGKPTALRDMVSAEAQPPPSADFRARYETDSAVREWVDTAARLEGTNKSYGVHAAGVVISSEPLDQLIPLSRGSSGEVITQYSMEDVERLGLLKMDFLGLRNLTIIEEACRLVRQTAGAADFDMARVPLDDAATYQLLARGSLDGIFQMESAGMRKVVREMRPTCLQDISVALALYRPGPLDAGLIPKYIARKHGLEEVTYEHPALEPILKETYGILVYQEQIMEMARTLAGYSMGQADILRRAMGKKKMDEMQRQRSSFISGARAHSGVDEALAGALFEKMLNFADYCFNKSHSTAYAVITYQTAWLKANYPLEFACAMLSACASSADTDKLGRYLSSSALEQTFRVDPPSVNESEVYFVPRRTTADASLNGHAPAIPTVIYGLAAIKNLGEAAAKAIVQERRASGRPYASLADLCLRLVAGVGAAATVDEEGATPPSSTSSVVSKRTLEPLISVGAFDFETPHRRALLEALPATLKWATDTRRRLHKPTAKMRAQLEQHGYPTAEELLHEAPKPDTEAHGDMPAVERLRHERELLGFYCSGHPLMCARRAIAMLVPDSVAAVVGGGDSGEAEEALVGDVADGVWSSSSSSSSSLENGDASAALWSLADSLPRTHPTVQHARHLYAGLIAADSAGPEALTAATAKTQLEDGDTFFGIVLLTTVTPRTTSKGDRMARAQVEDINGAVADAVVFPKTYQRLERLLTECADEPVALYGRVDRSNARGVGGGQIIVEDVVLVRELSTLCVRVSARSMRGDNGNGHGETDDGLLSRHRLCEALRHCNGSVHEGPTEMSPLAMRFGRFPRARLARTPVIVRVTDLDGHPDVTMRITTKNFVRDTASAMVAFRDAGLTVELIEFGRQPANQAEETVESSETSSKPQGVGPPFAGVM</sequence>
<comment type="caution">
    <text evidence="9">The sequence shown here is derived from an EMBL/GenBank/DDBJ whole genome shotgun (WGS) entry which is preliminary data.</text>
</comment>
<dbReference type="CDD" id="cd04485">
    <property type="entry name" value="DnaE_OBF"/>
    <property type="match status" value="1"/>
</dbReference>
<reference evidence="9 10" key="1">
    <citation type="submission" date="2022-07" db="EMBL/GenBank/DDBJ databases">
        <title>Genome-wide signatures of adaptation to extreme environments.</title>
        <authorList>
            <person name="Cho C.H."/>
            <person name="Yoon H.S."/>
        </authorList>
    </citation>
    <scope>NUCLEOTIDE SEQUENCE [LARGE SCALE GENOMIC DNA]</scope>
    <source>
        <strain evidence="9 10">DBV 063 E5</strain>
    </source>
</reference>
<dbReference type="InterPro" id="IPR004805">
    <property type="entry name" value="DnaE2/DnaE/PolC"/>
</dbReference>
<dbReference type="GO" id="GO:0003887">
    <property type="term" value="F:DNA-directed DNA polymerase activity"/>
    <property type="evidence" value="ECO:0007669"/>
    <property type="project" value="UniProtKB-KW"/>
</dbReference>
<organism evidence="9 10">
    <name type="scientific">Cyanidium caldarium</name>
    <name type="common">Red alga</name>
    <dbReference type="NCBI Taxonomy" id="2771"/>
    <lineage>
        <taxon>Eukaryota</taxon>
        <taxon>Rhodophyta</taxon>
        <taxon>Bangiophyceae</taxon>
        <taxon>Cyanidiales</taxon>
        <taxon>Cyanidiaceae</taxon>
        <taxon>Cyanidium</taxon>
    </lineage>
</organism>
<feature type="region of interest" description="Disordered" evidence="7">
    <location>
        <begin position="40"/>
        <end position="265"/>
    </location>
</feature>
<dbReference type="InterPro" id="IPR011708">
    <property type="entry name" value="DNA_pol3_alpha_NTPase_dom"/>
</dbReference>
<accession>A0AAV9IZ17</accession>
<feature type="domain" description="Polymerase/histidinol phosphatase N-terminal" evidence="8">
    <location>
        <begin position="266"/>
        <end position="339"/>
    </location>
</feature>
<dbReference type="GO" id="GO:0008408">
    <property type="term" value="F:3'-5' exonuclease activity"/>
    <property type="evidence" value="ECO:0007669"/>
    <property type="project" value="InterPro"/>
</dbReference>
<dbReference type="Proteomes" id="UP001301350">
    <property type="component" value="Unassembled WGS sequence"/>
</dbReference>
<feature type="compositionally biased region" description="Basic and acidic residues" evidence="7">
    <location>
        <begin position="172"/>
        <end position="187"/>
    </location>
</feature>
<dbReference type="PANTHER" id="PTHR32294:SF0">
    <property type="entry name" value="DNA POLYMERASE III SUBUNIT ALPHA"/>
    <property type="match status" value="1"/>
</dbReference>
<evidence type="ECO:0000256" key="6">
    <source>
        <dbReference type="ARBA" id="ARBA00049244"/>
    </source>
</evidence>
<feature type="compositionally biased region" description="Polar residues" evidence="7">
    <location>
        <begin position="148"/>
        <end position="165"/>
    </location>
</feature>
<evidence type="ECO:0000256" key="7">
    <source>
        <dbReference type="SAM" id="MobiDB-lite"/>
    </source>
</evidence>
<evidence type="ECO:0000313" key="10">
    <source>
        <dbReference type="Proteomes" id="UP001301350"/>
    </source>
</evidence>
<evidence type="ECO:0000256" key="3">
    <source>
        <dbReference type="ARBA" id="ARBA00022695"/>
    </source>
</evidence>